<evidence type="ECO:0000256" key="4">
    <source>
        <dbReference type="ARBA" id="ARBA00023157"/>
    </source>
</evidence>
<evidence type="ECO:0000256" key="6">
    <source>
        <dbReference type="ARBA" id="ARBA00041108"/>
    </source>
</evidence>
<evidence type="ECO:0000313" key="10">
    <source>
        <dbReference type="Proteomes" id="UP000887540"/>
    </source>
</evidence>
<feature type="domain" description="MRH" evidence="9">
    <location>
        <begin position="294"/>
        <end position="421"/>
    </location>
</feature>
<dbReference type="WBParaSite" id="ACRNAN_scaffold927.g21470.t1">
    <property type="protein sequence ID" value="ACRNAN_scaffold927.g21470.t1"/>
    <property type="gene ID" value="ACRNAN_scaffold927.g21470"/>
</dbReference>
<evidence type="ECO:0000256" key="7">
    <source>
        <dbReference type="ARBA" id="ARBA00041661"/>
    </source>
</evidence>
<feature type="compositionally biased region" description="Basic and acidic residues" evidence="8">
    <location>
        <begin position="479"/>
        <end position="489"/>
    </location>
</feature>
<evidence type="ECO:0000256" key="1">
    <source>
        <dbReference type="ARBA" id="ARBA00004240"/>
    </source>
</evidence>
<name>A0A914EMG4_9BILA</name>
<organism evidence="10 11">
    <name type="scientific">Acrobeloides nanus</name>
    <dbReference type="NCBI Taxonomy" id="290746"/>
    <lineage>
        <taxon>Eukaryota</taxon>
        <taxon>Metazoa</taxon>
        <taxon>Ecdysozoa</taxon>
        <taxon>Nematoda</taxon>
        <taxon>Chromadorea</taxon>
        <taxon>Rhabditida</taxon>
        <taxon>Tylenchina</taxon>
        <taxon>Cephalobomorpha</taxon>
        <taxon>Cephaloboidea</taxon>
        <taxon>Cephalobidae</taxon>
        <taxon>Acrobeloides</taxon>
    </lineage>
</organism>
<dbReference type="GO" id="GO:0005788">
    <property type="term" value="C:endoplasmic reticulum lumen"/>
    <property type="evidence" value="ECO:0007669"/>
    <property type="project" value="TreeGrafter"/>
</dbReference>
<evidence type="ECO:0000256" key="3">
    <source>
        <dbReference type="ARBA" id="ARBA00022824"/>
    </source>
</evidence>
<dbReference type="SUPFAM" id="SSF50911">
    <property type="entry name" value="Mannose 6-phosphate receptor domain"/>
    <property type="match status" value="2"/>
</dbReference>
<sequence length="489" mass="56066">MSIVSADNEKYECVLPIIESQSKKKIEQYTGPTPSELLKPLYDERTCSYRIESYWIYELCHGRYINQYHEEKETKIRTEYYLGNFRQDQSDEDEKTFDQLNPPTKKIEGDDRPYFPVHYRQGTICDLTGKPRMTTVIYVCEENAKNPIQSLSEISTCTYEIVVLTSRLCSHPSFQPPPVKQHEIVCYADKDKSNAKPISMIAMEKEVTDEFFREYSSFDKAAQTPAENIPKPSSGSQTVPIELHEQELKEILDALKALRNVAGGGKSGNPLDERVRPTPGAEEAQIIQDFWAGRSCLYGGSGWWKYEFCYGRKVIQYHEEVGKERIEILLGTFNEKLHREWAKQHSYKIIKKEEDRITQVSNLYTGGAICEETGAHRSCEVRLRCREVDEGGSYARIVIYLLEPHTCEYVLVVESALFCEGLQHVDENGLQIDMPNHVDSDFVEEGSAVVKTIQIPKKASPVRQAPVDSEEADDEEEETTTKTHERPEI</sequence>
<dbReference type="Pfam" id="PF07915">
    <property type="entry name" value="PRKCSH"/>
    <property type="match status" value="2"/>
</dbReference>
<keyword evidence="4" id="KW-1015">Disulfide bond</keyword>
<evidence type="ECO:0000256" key="5">
    <source>
        <dbReference type="ARBA" id="ARBA00037585"/>
    </source>
</evidence>
<proteinExistence type="predicted"/>
<dbReference type="PROSITE" id="PS51914">
    <property type="entry name" value="MRH"/>
    <property type="match status" value="2"/>
</dbReference>
<dbReference type="AlphaFoldDB" id="A0A914EMG4"/>
<accession>A0A914EMG4</accession>
<feature type="compositionally biased region" description="Acidic residues" evidence="8">
    <location>
        <begin position="468"/>
        <end position="478"/>
    </location>
</feature>
<comment type="function">
    <text evidence="5">Probable lectin that binds selectively to improperly folded lumenal proteins. May function in endoplasmic reticulum quality control and endoplasmic reticulum-associated degradation (ERAD) of both non-glycosylated proteins and glycoproteins.</text>
</comment>
<dbReference type="GO" id="GO:0030968">
    <property type="term" value="P:endoplasmic reticulum unfolded protein response"/>
    <property type="evidence" value="ECO:0007669"/>
    <property type="project" value="InterPro"/>
</dbReference>
<evidence type="ECO:0000256" key="8">
    <source>
        <dbReference type="SAM" id="MobiDB-lite"/>
    </source>
</evidence>
<protein>
    <recommendedName>
        <fullName evidence="6">Endoplasmic reticulum lectin 1</fullName>
    </recommendedName>
    <alternativeName>
        <fullName evidence="7">ER lectin</fullName>
    </alternativeName>
</protein>
<feature type="domain" description="MRH" evidence="9">
    <location>
        <begin position="45"/>
        <end position="171"/>
    </location>
</feature>
<dbReference type="GO" id="GO:0030970">
    <property type="term" value="P:retrograde protein transport, ER to cytosol"/>
    <property type="evidence" value="ECO:0007669"/>
    <property type="project" value="TreeGrafter"/>
</dbReference>
<evidence type="ECO:0000259" key="9">
    <source>
        <dbReference type="PROSITE" id="PS51914"/>
    </source>
</evidence>
<dbReference type="Proteomes" id="UP000887540">
    <property type="component" value="Unplaced"/>
</dbReference>
<dbReference type="InterPro" id="IPR044865">
    <property type="entry name" value="MRH_dom"/>
</dbReference>
<dbReference type="PANTHER" id="PTHR15414">
    <property type="entry name" value="OS-9-RELATED"/>
    <property type="match status" value="1"/>
</dbReference>
<dbReference type="InterPro" id="IPR009011">
    <property type="entry name" value="Man6P_isomerase_rcpt-bd_dom_sf"/>
</dbReference>
<dbReference type="InterPro" id="IPR045149">
    <property type="entry name" value="OS-9-like"/>
</dbReference>
<evidence type="ECO:0000256" key="2">
    <source>
        <dbReference type="ARBA" id="ARBA00022729"/>
    </source>
</evidence>
<feature type="region of interest" description="Disordered" evidence="8">
    <location>
        <begin position="458"/>
        <end position="489"/>
    </location>
</feature>
<reference evidence="11" key="1">
    <citation type="submission" date="2022-11" db="UniProtKB">
        <authorList>
            <consortium name="WormBaseParasite"/>
        </authorList>
    </citation>
    <scope>IDENTIFICATION</scope>
</reference>
<keyword evidence="2" id="KW-0732">Signal</keyword>
<dbReference type="InterPro" id="IPR012913">
    <property type="entry name" value="OS9-like_dom"/>
</dbReference>
<keyword evidence="10" id="KW-1185">Reference proteome</keyword>
<dbReference type="PANTHER" id="PTHR15414:SF0">
    <property type="entry name" value="ENDOPLASMIC RETICULUM LECTIN 1"/>
    <property type="match status" value="1"/>
</dbReference>
<comment type="subcellular location">
    <subcellularLocation>
        <location evidence="1">Endoplasmic reticulum</location>
    </subcellularLocation>
</comment>
<dbReference type="Gene3D" id="2.70.130.10">
    <property type="entry name" value="Mannose-6-phosphate receptor binding domain"/>
    <property type="match status" value="2"/>
</dbReference>
<dbReference type="FunFam" id="2.70.130.10:FF:000001">
    <property type="entry name" value="Endoplasmic reticulum lectin 1"/>
    <property type="match status" value="1"/>
</dbReference>
<evidence type="ECO:0000313" key="11">
    <source>
        <dbReference type="WBParaSite" id="ACRNAN_scaffold927.g21470.t1"/>
    </source>
</evidence>
<keyword evidence="3" id="KW-0256">Endoplasmic reticulum</keyword>